<reference evidence="4 5" key="1">
    <citation type="submission" date="2019-08" db="EMBL/GenBank/DDBJ databases">
        <title>Draft genome sequences of two oriental melons (Cucumis melo L. var makuwa).</title>
        <authorList>
            <person name="Kwon S.-Y."/>
        </authorList>
    </citation>
    <scope>NUCLEOTIDE SEQUENCE [LARGE SCALE GENOMIC DNA]</scope>
    <source>
        <strain evidence="5">cv. Chang Bougi</strain>
        <strain evidence="4">cv. SW 3</strain>
        <tissue evidence="2">Leaf</tissue>
    </source>
</reference>
<name>A0A5A7SQF9_CUCMM</name>
<organism evidence="2 4">
    <name type="scientific">Cucumis melo var. makuwa</name>
    <name type="common">Oriental melon</name>
    <dbReference type="NCBI Taxonomy" id="1194695"/>
    <lineage>
        <taxon>Eukaryota</taxon>
        <taxon>Viridiplantae</taxon>
        <taxon>Streptophyta</taxon>
        <taxon>Embryophyta</taxon>
        <taxon>Tracheophyta</taxon>
        <taxon>Spermatophyta</taxon>
        <taxon>Magnoliopsida</taxon>
        <taxon>eudicotyledons</taxon>
        <taxon>Gunneridae</taxon>
        <taxon>Pentapetalae</taxon>
        <taxon>rosids</taxon>
        <taxon>fabids</taxon>
        <taxon>Cucurbitales</taxon>
        <taxon>Cucurbitaceae</taxon>
        <taxon>Benincaseae</taxon>
        <taxon>Cucumis</taxon>
    </lineage>
</organism>
<evidence type="ECO:0000313" key="3">
    <source>
        <dbReference type="EMBL" id="TYK23945.1"/>
    </source>
</evidence>
<accession>A0A5A7SQF9</accession>
<feature type="coiled-coil region" evidence="1">
    <location>
        <begin position="233"/>
        <end position="260"/>
    </location>
</feature>
<protein>
    <submittedName>
        <fullName evidence="2">Zf-CCHC domain-containing protein/DUF4219 domain-containing protein/UBN2 domain-containing protein</fullName>
    </submittedName>
</protein>
<evidence type="ECO:0000256" key="1">
    <source>
        <dbReference type="SAM" id="Coils"/>
    </source>
</evidence>
<evidence type="ECO:0000313" key="2">
    <source>
        <dbReference type="EMBL" id="KAA0032778.1"/>
    </source>
</evidence>
<keyword evidence="1" id="KW-0175">Coiled coil</keyword>
<dbReference type="AlphaFoldDB" id="A0A5A7SQF9"/>
<evidence type="ECO:0000313" key="5">
    <source>
        <dbReference type="Proteomes" id="UP000321947"/>
    </source>
</evidence>
<dbReference type="Proteomes" id="UP000321947">
    <property type="component" value="Unassembled WGS sequence"/>
</dbReference>
<gene>
    <name evidence="3" type="ORF">E5676_scaffold428G00240</name>
    <name evidence="2" type="ORF">E6C27_scaffold708G00250</name>
</gene>
<dbReference type="EMBL" id="SSTD01004246">
    <property type="protein sequence ID" value="TYK23945.1"/>
    <property type="molecule type" value="Genomic_DNA"/>
</dbReference>
<sequence length="263" mass="30556">MIRVIRWDRSQPDCLSVSFGYTTNQFVLGVLLGSPKTSYVPLGSHVARVRERISSWVLLYRTLMGSKGRGKLTSDREGSVTCHIGTQFCFRVYVSVFQYSEHLEYESKKKKSIALKIISLEVDLEDEDDLDVDDIAYFSRKYKNFIKRKKYFKEQLSTQKESKGEKSKKDEVICYACKKSGHIRTNFSLLKATWDDSSESESEVEEMENLGLMAHSNKEDEHDDEVTLEPPSIDELFEMFESMQNDIENLVLNMLCLKRNRMF</sequence>
<evidence type="ECO:0000313" key="4">
    <source>
        <dbReference type="Proteomes" id="UP000321393"/>
    </source>
</evidence>
<proteinExistence type="predicted"/>
<comment type="caution">
    <text evidence="2">The sequence shown here is derived from an EMBL/GenBank/DDBJ whole genome shotgun (WGS) entry which is preliminary data.</text>
</comment>
<dbReference type="Proteomes" id="UP000321393">
    <property type="component" value="Unassembled WGS sequence"/>
</dbReference>
<dbReference type="EMBL" id="SSTE01021217">
    <property type="protein sequence ID" value="KAA0032778.1"/>
    <property type="molecule type" value="Genomic_DNA"/>
</dbReference>